<dbReference type="AlphaFoldDB" id="A0ABD6C8F3"/>
<dbReference type="InterPro" id="IPR036519">
    <property type="entry name" value="UPF0058_sf"/>
</dbReference>
<organism evidence="2 3">
    <name type="scientific">Halorientalis brevis</name>
    <dbReference type="NCBI Taxonomy" id="1126241"/>
    <lineage>
        <taxon>Archaea</taxon>
        <taxon>Methanobacteriati</taxon>
        <taxon>Methanobacteriota</taxon>
        <taxon>Stenosarchaea group</taxon>
        <taxon>Halobacteria</taxon>
        <taxon>Halobacteriales</taxon>
        <taxon>Haloarculaceae</taxon>
        <taxon>Halorientalis</taxon>
    </lineage>
</organism>
<accession>A0ABD6C8F3</accession>
<keyword evidence="3" id="KW-1185">Reference proteome</keyword>
<dbReference type="Proteomes" id="UP001597119">
    <property type="component" value="Unassembled WGS sequence"/>
</dbReference>
<dbReference type="InterPro" id="IPR002753">
    <property type="entry name" value="UPF0058"/>
</dbReference>
<comment type="caution">
    <text evidence="2">The sequence shown here is derived from an EMBL/GenBank/DDBJ whole genome shotgun (WGS) entry which is preliminary data.</text>
</comment>
<gene>
    <name evidence="2" type="ORF">ACFR9U_06330</name>
</gene>
<dbReference type="RefSeq" id="WP_282594338.1">
    <property type="nucleotide sequence ID" value="NZ_JALLGV010000007.1"/>
</dbReference>
<dbReference type="SUPFAM" id="SSF140371">
    <property type="entry name" value="Vng1086c-like"/>
    <property type="match status" value="1"/>
</dbReference>
<evidence type="ECO:0000256" key="1">
    <source>
        <dbReference type="SAM" id="MobiDB-lite"/>
    </source>
</evidence>
<feature type="compositionally biased region" description="Basic and acidic residues" evidence="1">
    <location>
        <begin position="69"/>
        <end position="89"/>
    </location>
</feature>
<protein>
    <submittedName>
        <fullName evidence="2">UPF0058 family protein</fullName>
    </submittedName>
</protein>
<dbReference type="PANTHER" id="PTHR42203:SF2">
    <property type="entry name" value="UPF0058 PROTEIN MJ1205"/>
    <property type="match status" value="1"/>
</dbReference>
<evidence type="ECO:0000313" key="3">
    <source>
        <dbReference type="Proteomes" id="UP001597119"/>
    </source>
</evidence>
<dbReference type="EMBL" id="JBHUDJ010000002">
    <property type="protein sequence ID" value="MFD1586592.1"/>
    <property type="molecule type" value="Genomic_DNA"/>
</dbReference>
<dbReference type="Gene3D" id="1.20.1270.110">
    <property type="entry name" value="Uncharacterised protein family UPF0058"/>
    <property type="match status" value="1"/>
</dbReference>
<evidence type="ECO:0000313" key="2">
    <source>
        <dbReference type="EMBL" id="MFD1586592.1"/>
    </source>
</evidence>
<dbReference type="Pfam" id="PF01893">
    <property type="entry name" value="UPF0058"/>
    <property type="match status" value="1"/>
</dbReference>
<feature type="region of interest" description="Disordered" evidence="1">
    <location>
        <begin position="67"/>
        <end position="89"/>
    </location>
</feature>
<sequence>MRKQELIHLHALCLLLRERVGERTELASGAFAGYDDSRLDPSAVHRRKAEHHEAVLALLEGLATALSEPDSRTDDERRDASRRLENWDG</sequence>
<dbReference type="PANTHER" id="PTHR42203">
    <property type="entry name" value="UPF0058 PROTEIN MJ1205"/>
    <property type="match status" value="1"/>
</dbReference>
<reference evidence="2 3" key="1">
    <citation type="journal article" date="2019" name="Int. J. Syst. Evol. Microbiol.">
        <title>The Global Catalogue of Microorganisms (GCM) 10K type strain sequencing project: providing services to taxonomists for standard genome sequencing and annotation.</title>
        <authorList>
            <consortium name="The Broad Institute Genomics Platform"/>
            <consortium name="The Broad Institute Genome Sequencing Center for Infectious Disease"/>
            <person name="Wu L."/>
            <person name="Ma J."/>
        </authorList>
    </citation>
    <scope>NUCLEOTIDE SEQUENCE [LARGE SCALE GENOMIC DNA]</scope>
    <source>
        <strain evidence="2 3">CGMCC 1.12125</strain>
    </source>
</reference>
<proteinExistence type="predicted"/>
<name>A0ABD6C8F3_9EURY</name>